<comment type="caution">
    <text evidence="2">The sequence shown here is derived from an EMBL/GenBank/DDBJ whole genome shotgun (WGS) entry which is preliminary data.</text>
</comment>
<dbReference type="Gene3D" id="3.40.50.720">
    <property type="entry name" value="NAD(P)-binding Rossmann-like Domain"/>
    <property type="match status" value="1"/>
</dbReference>
<keyword evidence="3" id="KW-1185">Reference proteome</keyword>
<dbReference type="Proteomes" id="UP000287527">
    <property type="component" value="Unassembled WGS sequence"/>
</dbReference>
<evidence type="ECO:0000313" key="2">
    <source>
        <dbReference type="EMBL" id="RWW99968.1"/>
    </source>
</evidence>
<dbReference type="RefSeq" id="WP_128389927.1">
    <property type="nucleotide sequence ID" value="NZ_SBII01000007.1"/>
</dbReference>
<dbReference type="EMBL" id="SBII01000007">
    <property type="protein sequence ID" value="RWW99968.1"/>
    <property type="molecule type" value="Genomic_DNA"/>
</dbReference>
<dbReference type="OrthoDB" id="751203at2"/>
<sequence length="267" mass="29284">MQHISILGCGWLGLPLAKALLNDGFTIKGSTTSPHKITTLENAGITPYTITLSAKEVLGNISDFLSGSDILIIDIPPKLRGENSELFTDKIQALLPHIETSGIKNVIFISSTAVYADDNTVVTEDTPAKPITESGKQLLESEKILQANPNFKTTILRFGGLIGEDRHPVKHLAGKENIENPDAPINLIHQEDCIGVILKIIERKTWGEIFNAVAPYHPTRERYYIKKATDLGLPTLKFSQKNESTGKTVAVKKIEGILKYSFNTALL</sequence>
<organism evidence="2 3">
    <name type="scientific">Flavobacterium cerinum</name>
    <dbReference type="NCBI Taxonomy" id="2502784"/>
    <lineage>
        <taxon>Bacteria</taxon>
        <taxon>Pseudomonadati</taxon>
        <taxon>Bacteroidota</taxon>
        <taxon>Flavobacteriia</taxon>
        <taxon>Flavobacteriales</taxon>
        <taxon>Flavobacteriaceae</taxon>
        <taxon>Flavobacterium</taxon>
    </lineage>
</organism>
<dbReference type="PANTHER" id="PTHR48079">
    <property type="entry name" value="PROTEIN YEEZ"/>
    <property type="match status" value="1"/>
</dbReference>
<dbReference type="GO" id="GO:0005737">
    <property type="term" value="C:cytoplasm"/>
    <property type="evidence" value="ECO:0007669"/>
    <property type="project" value="TreeGrafter"/>
</dbReference>
<dbReference type="PANTHER" id="PTHR48079:SF6">
    <property type="entry name" value="NAD(P)-BINDING DOMAIN-CONTAINING PROTEIN-RELATED"/>
    <property type="match status" value="1"/>
</dbReference>
<dbReference type="GO" id="GO:0004029">
    <property type="term" value="F:aldehyde dehydrogenase (NAD+) activity"/>
    <property type="evidence" value="ECO:0007669"/>
    <property type="project" value="TreeGrafter"/>
</dbReference>
<dbReference type="InterPro" id="IPR016040">
    <property type="entry name" value="NAD(P)-bd_dom"/>
</dbReference>
<reference evidence="2 3" key="1">
    <citation type="submission" date="2019-01" db="EMBL/GenBank/DDBJ databases">
        <title>Flavobacterium sp. nov.,isolated from freshwater.</title>
        <authorList>
            <person name="Zhang R."/>
            <person name="Du Z.-J."/>
        </authorList>
    </citation>
    <scope>NUCLEOTIDE SEQUENCE [LARGE SCALE GENOMIC DNA]</scope>
    <source>
        <strain evidence="2 3">1E403</strain>
    </source>
</reference>
<accession>A0A444H9N0</accession>
<name>A0A444H9N0_9FLAO</name>
<dbReference type="InterPro" id="IPR036291">
    <property type="entry name" value="NAD(P)-bd_dom_sf"/>
</dbReference>
<dbReference type="CDD" id="cd05266">
    <property type="entry name" value="SDR_a4"/>
    <property type="match status" value="1"/>
</dbReference>
<gene>
    <name evidence="2" type="ORF">EPI11_10510</name>
</gene>
<feature type="domain" description="NAD(P)-binding" evidence="1">
    <location>
        <begin position="10"/>
        <end position="180"/>
    </location>
</feature>
<dbReference type="SUPFAM" id="SSF51735">
    <property type="entry name" value="NAD(P)-binding Rossmann-fold domains"/>
    <property type="match status" value="1"/>
</dbReference>
<dbReference type="AlphaFoldDB" id="A0A444H9N0"/>
<evidence type="ECO:0000313" key="3">
    <source>
        <dbReference type="Proteomes" id="UP000287527"/>
    </source>
</evidence>
<proteinExistence type="predicted"/>
<evidence type="ECO:0000259" key="1">
    <source>
        <dbReference type="Pfam" id="PF13460"/>
    </source>
</evidence>
<dbReference type="Pfam" id="PF13460">
    <property type="entry name" value="NAD_binding_10"/>
    <property type="match status" value="1"/>
</dbReference>
<dbReference type="InterPro" id="IPR051783">
    <property type="entry name" value="NAD(P)-dependent_oxidoreduct"/>
</dbReference>
<protein>
    <submittedName>
        <fullName evidence="2">SDR family oxidoreductase</fullName>
    </submittedName>
</protein>